<dbReference type="RefSeq" id="WP_170037029.1">
    <property type="nucleotide sequence ID" value="NZ_JABDTL010000002.1"/>
</dbReference>
<proteinExistence type="predicted"/>
<gene>
    <name evidence="2" type="ORF">HNQ61_004568</name>
</gene>
<accession>A0A841H4N3</accession>
<evidence type="ECO:0000313" key="2">
    <source>
        <dbReference type="EMBL" id="MBB6072902.1"/>
    </source>
</evidence>
<dbReference type="EMBL" id="JACHIA010000019">
    <property type="protein sequence ID" value="MBB6072902.1"/>
    <property type="molecule type" value="Genomic_DNA"/>
</dbReference>
<feature type="compositionally biased region" description="Basic and acidic residues" evidence="1">
    <location>
        <begin position="1"/>
        <end position="14"/>
    </location>
</feature>
<sequence length="63" mass="6819">MAIRRPLDGHHAERSPPFPHRTIRSRFPESAPAGRAPTPPAAADDPRSSLRDNGIGCAHLTID</sequence>
<organism evidence="2 3">
    <name type="scientific">Longimicrobium terrae</name>
    <dbReference type="NCBI Taxonomy" id="1639882"/>
    <lineage>
        <taxon>Bacteria</taxon>
        <taxon>Pseudomonadati</taxon>
        <taxon>Gemmatimonadota</taxon>
        <taxon>Longimicrobiia</taxon>
        <taxon>Longimicrobiales</taxon>
        <taxon>Longimicrobiaceae</taxon>
        <taxon>Longimicrobium</taxon>
    </lineage>
</organism>
<evidence type="ECO:0000313" key="3">
    <source>
        <dbReference type="Proteomes" id="UP000582837"/>
    </source>
</evidence>
<dbReference type="AlphaFoldDB" id="A0A841H4N3"/>
<feature type="region of interest" description="Disordered" evidence="1">
    <location>
        <begin position="1"/>
        <end position="63"/>
    </location>
</feature>
<keyword evidence="3" id="KW-1185">Reference proteome</keyword>
<protein>
    <submittedName>
        <fullName evidence="2">Uncharacterized protein</fullName>
    </submittedName>
</protein>
<evidence type="ECO:0000256" key="1">
    <source>
        <dbReference type="SAM" id="MobiDB-lite"/>
    </source>
</evidence>
<dbReference type="Proteomes" id="UP000582837">
    <property type="component" value="Unassembled WGS sequence"/>
</dbReference>
<name>A0A841H4N3_9BACT</name>
<comment type="caution">
    <text evidence="2">The sequence shown here is derived from an EMBL/GenBank/DDBJ whole genome shotgun (WGS) entry which is preliminary data.</text>
</comment>
<reference evidence="2 3" key="1">
    <citation type="submission" date="2020-08" db="EMBL/GenBank/DDBJ databases">
        <title>Genomic Encyclopedia of Type Strains, Phase IV (KMG-IV): sequencing the most valuable type-strain genomes for metagenomic binning, comparative biology and taxonomic classification.</title>
        <authorList>
            <person name="Goeker M."/>
        </authorList>
    </citation>
    <scope>NUCLEOTIDE SEQUENCE [LARGE SCALE GENOMIC DNA]</scope>
    <source>
        <strain evidence="2 3">DSM 29007</strain>
    </source>
</reference>